<gene>
    <name evidence="2" type="ORF">QQA45_01105</name>
</gene>
<name>A0ABT7HHZ9_9FUSO</name>
<accession>A0ABT7HHZ9</accession>
<comment type="caution">
    <text evidence="2">The sequence shown here is derived from an EMBL/GenBank/DDBJ whole genome shotgun (WGS) entry which is preliminary data.</text>
</comment>
<evidence type="ECO:0000313" key="2">
    <source>
        <dbReference type="EMBL" id="MDK9580129.1"/>
    </source>
</evidence>
<keyword evidence="3" id="KW-1185">Reference proteome</keyword>
<dbReference type="RefSeq" id="WP_285152517.1">
    <property type="nucleotide sequence ID" value="NZ_JASSPP010000001.1"/>
</dbReference>
<feature type="signal peptide" evidence="1">
    <location>
        <begin position="1"/>
        <end position="26"/>
    </location>
</feature>
<dbReference type="Proteomes" id="UP001225134">
    <property type="component" value="Unassembled WGS sequence"/>
</dbReference>
<evidence type="ECO:0000256" key="1">
    <source>
        <dbReference type="SAM" id="SignalP"/>
    </source>
</evidence>
<organism evidence="2 3">
    <name type="scientific">Sneathia sanguinegens</name>
    <dbReference type="NCBI Taxonomy" id="40543"/>
    <lineage>
        <taxon>Bacteria</taxon>
        <taxon>Fusobacteriati</taxon>
        <taxon>Fusobacteriota</taxon>
        <taxon>Fusobacteriia</taxon>
        <taxon>Fusobacteriales</taxon>
        <taxon>Leptotrichiaceae</taxon>
        <taxon>Sneathia</taxon>
    </lineage>
</organism>
<dbReference type="EMBL" id="JASSPP010000001">
    <property type="protein sequence ID" value="MDK9580129.1"/>
    <property type="molecule type" value="Genomic_DNA"/>
</dbReference>
<protein>
    <submittedName>
        <fullName evidence="2">Uncharacterized protein</fullName>
    </submittedName>
</protein>
<feature type="chain" id="PRO_5046038097" evidence="1">
    <location>
        <begin position="27"/>
        <end position="127"/>
    </location>
</feature>
<proteinExistence type="predicted"/>
<keyword evidence="1" id="KW-0732">Signal</keyword>
<evidence type="ECO:0000313" key="3">
    <source>
        <dbReference type="Proteomes" id="UP001225134"/>
    </source>
</evidence>
<sequence length="127" mass="14724">MKKITKSYMRKITLILFMIVSNLSISENILDDSDGMEIGENSYVKGSNGISLTKNSIAIGTNSNSLDNYFEYYNPNLTDKSKIENEIQKTKADIDNRVKNIKEQYINKLKRINYIESQMKIVNNFFY</sequence>
<reference evidence="2 3" key="1">
    <citation type="submission" date="2023-06" db="EMBL/GenBank/DDBJ databases">
        <title>Antibody response to the Sneathia vaginalis cytopathogenic toxin A during pregnancy.</title>
        <authorList>
            <person name="Mccoy Z.T."/>
            <person name="Serrano M.G."/>
            <person name="Spaine K."/>
            <person name="Edwards D.J."/>
            <person name="Buck G.A."/>
            <person name="Jefferson K."/>
        </authorList>
    </citation>
    <scope>NUCLEOTIDE SEQUENCE [LARGE SCALE GENOMIC DNA]</scope>
    <source>
        <strain evidence="2 3">CCUG 42621</strain>
    </source>
</reference>